<gene>
    <name evidence="2" type="ORF">CCMP2556_LOCUS41153</name>
</gene>
<accession>A0ABP0Q8T3</accession>
<keyword evidence="1" id="KW-0732">Signal</keyword>
<dbReference type="Proteomes" id="UP001642484">
    <property type="component" value="Unassembled WGS sequence"/>
</dbReference>
<sequence>MPIMVFGALLLAGFAVDPSAPLLKQPGTYVEALGRRLQGRIGHGAYRFRYAVKLSDAVTGHPADSLACGFSLGQVKSSQGMYIELAGWSVGRASIGSSEVFRPQRSG</sequence>
<feature type="chain" id="PRO_5047162059" evidence="1">
    <location>
        <begin position="16"/>
        <end position="107"/>
    </location>
</feature>
<dbReference type="EMBL" id="CAXAMN010024217">
    <property type="protein sequence ID" value="CAK9084660.1"/>
    <property type="molecule type" value="Genomic_DNA"/>
</dbReference>
<proteinExistence type="predicted"/>
<keyword evidence="3" id="KW-1185">Reference proteome</keyword>
<evidence type="ECO:0000256" key="1">
    <source>
        <dbReference type="SAM" id="SignalP"/>
    </source>
</evidence>
<organism evidence="2 3">
    <name type="scientific">Durusdinium trenchii</name>
    <dbReference type="NCBI Taxonomy" id="1381693"/>
    <lineage>
        <taxon>Eukaryota</taxon>
        <taxon>Sar</taxon>
        <taxon>Alveolata</taxon>
        <taxon>Dinophyceae</taxon>
        <taxon>Suessiales</taxon>
        <taxon>Symbiodiniaceae</taxon>
        <taxon>Durusdinium</taxon>
    </lineage>
</organism>
<protein>
    <submittedName>
        <fullName evidence="2">Uncharacterized protein</fullName>
    </submittedName>
</protein>
<evidence type="ECO:0000313" key="3">
    <source>
        <dbReference type="Proteomes" id="UP001642484"/>
    </source>
</evidence>
<reference evidence="2 3" key="1">
    <citation type="submission" date="2024-02" db="EMBL/GenBank/DDBJ databases">
        <authorList>
            <person name="Chen Y."/>
            <person name="Shah S."/>
            <person name="Dougan E. K."/>
            <person name="Thang M."/>
            <person name="Chan C."/>
        </authorList>
    </citation>
    <scope>NUCLEOTIDE SEQUENCE [LARGE SCALE GENOMIC DNA]</scope>
</reference>
<comment type="caution">
    <text evidence="2">The sequence shown here is derived from an EMBL/GenBank/DDBJ whole genome shotgun (WGS) entry which is preliminary data.</text>
</comment>
<name>A0ABP0Q8T3_9DINO</name>
<evidence type="ECO:0000313" key="2">
    <source>
        <dbReference type="EMBL" id="CAK9084660.1"/>
    </source>
</evidence>
<feature type="signal peptide" evidence="1">
    <location>
        <begin position="1"/>
        <end position="15"/>
    </location>
</feature>